<dbReference type="EMBL" id="CAWVOK010000015">
    <property type="protein sequence ID" value="CAK8162819.1"/>
    <property type="molecule type" value="Genomic_DNA"/>
</dbReference>
<dbReference type="Proteomes" id="UP001314181">
    <property type="component" value="Unassembled WGS sequence"/>
</dbReference>
<reference evidence="2 3" key="1">
    <citation type="submission" date="2024-01" db="EMBL/GenBank/DDBJ databases">
        <authorList>
            <person name="Kunselman E."/>
        </authorList>
    </citation>
    <scope>NUCLEOTIDE SEQUENCE [LARGE SCALE GENOMIC DNA]</scope>
    <source>
        <strain evidence="2">2 abalone samples</strain>
    </source>
</reference>
<comment type="caution">
    <text evidence="2">The sequence shown here is derived from an EMBL/GenBank/DDBJ whole genome shotgun (WGS) entry which is preliminary data.</text>
</comment>
<keyword evidence="3" id="KW-1185">Reference proteome</keyword>
<evidence type="ECO:0000313" key="2">
    <source>
        <dbReference type="EMBL" id="CAK8162819.1"/>
    </source>
</evidence>
<keyword evidence="1" id="KW-0472">Membrane</keyword>
<keyword evidence="1" id="KW-0812">Transmembrane</keyword>
<gene>
    <name evidence="2" type="ORF">CAXC1_230002</name>
</gene>
<protein>
    <submittedName>
        <fullName evidence="2">Uncharacterized protein</fullName>
    </submittedName>
</protein>
<evidence type="ECO:0000313" key="3">
    <source>
        <dbReference type="Proteomes" id="UP001314181"/>
    </source>
</evidence>
<name>A0ABP0ESL4_9RICK</name>
<accession>A0ABP0ESL4</accession>
<feature type="transmembrane region" description="Helical" evidence="1">
    <location>
        <begin position="49"/>
        <end position="66"/>
    </location>
</feature>
<organism evidence="2 3">
    <name type="scientific">Candidatus Xenohaliotis californiensis</name>
    <dbReference type="NCBI Taxonomy" id="84677"/>
    <lineage>
        <taxon>Bacteria</taxon>
        <taxon>Pseudomonadati</taxon>
        <taxon>Pseudomonadota</taxon>
        <taxon>Alphaproteobacteria</taxon>
        <taxon>Rickettsiales</taxon>
        <taxon>Anaplasmataceae</taxon>
        <taxon>Candidatus Xenohaliotis</taxon>
    </lineage>
</organism>
<proteinExistence type="predicted"/>
<sequence length="90" mass="10202">MVIAIMATNNEPNTRGIVPNNGFVKSCMFHIVPNKNLYIAIFKKNFTESFRSSAVIIIAIITIRMVEAYNKIYIIVSNSFHIFLLHASII</sequence>
<keyword evidence="1" id="KW-1133">Transmembrane helix</keyword>
<evidence type="ECO:0000256" key="1">
    <source>
        <dbReference type="SAM" id="Phobius"/>
    </source>
</evidence>